<dbReference type="SMART" id="SM00331">
    <property type="entry name" value="PP2C_SIG"/>
    <property type="match status" value="1"/>
</dbReference>
<keyword evidence="3" id="KW-1185">Reference proteome</keyword>
<dbReference type="SMART" id="SM00332">
    <property type="entry name" value="PP2Cc"/>
    <property type="match status" value="1"/>
</dbReference>
<name>A0ABS7EHB1_9GAMM</name>
<feature type="domain" description="PPM-type phosphatase" evidence="1">
    <location>
        <begin position="17"/>
        <end position="246"/>
    </location>
</feature>
<dbReference type="RefSeq" id="WP_220104409.1">
    <property type="nucleotide sequence ID" value="NZ_JAHZSS010000014.1"/>
</dbReference>
<accession>A0ABS7EHB1</accession>
<evidence type="ECO:0000259" key="1">
    <source>
        <dbReference type="PROSITE" id="PS51746"/>
    </source>
</evidence>
<comment type="caution">
    <text evidence="2">The sequence shown here is derived from an EMBL/GenBank/DDBJ whole genome shotgun (WGS) entry which is preliminary data.</text>
</comment>
<dbReference type="CDD" id="cd00143">
    <property type="entry name" value="PP2Cc"/>
    <property type="match status" value="1"/>
</dbReference>
<dbReference type="Proteomes" id="UP001166251">
    <property type="component" value="Unassembled WGS sequence"/>
</dbReference>
<organism evidence="2 3">
    <name type="scientific">Neiella holothuriorum</name>
    <dbReference type="NCBI Taxonomy" id="2870530"/>
    <lineage>
        <taxon>Bacteria</taxon>
        <taxon>Pseudomonadati</taxon>
        <taxon>Pseudomonadota</taxon>
        <taxon>Gammaproteobacteria</taxon>
        <taxon>Alteromonadales</taxon>
        <taxon>Echinimonadaceae</taxon>
        <taxon>Neiella</taxon>
    </lineage>
</organism>
<evidence type="ECO:0000313" key="2">
    <source>
        <dbReference type="EMBL" id="MBW8191732.1"/>
    </source>
</evidence>
<evidence type="ECO:0000313" key="3">
    <source>
        <dbReference type="Proteomes" id="UP001166251"/>
    </source>
</evidence>
<proteinExistence type="predicted"/>
<dbReference type="InterPro" id="IPR001932">
    <property type="entry name" value="PPM-type_phosphatase-like_dom"/>
</dbReference>
<reference evidence="2" key="1">
    <citation type="submission" date="2021-07" db="EMBL/GenBank/DDBJ databases">
        <title>Neiella marina sp. nov., isolated from the intestinal content of sea cucumber Apostichopus japonicus.</title>
        <authorList>
            <person name="Bai X."/>
        </authorList>
    </citation>
    <scope>NUCLEOTIDE SEQUENCE</scope>
    <source>
        <strain evidence="2">126</strain>
    </source>
</reference>
<dbReference type="PROSITE" id="PS51746">
    <property type="entry name" value="PPM_2"/>
    <property type="match status" value="1"/>
</dbReference>
<dbReference type="EMBL" id="JAHZSS010000014">
    <property type="protein sequence ID" value="MBW8191732.1"/>
    <property type="molecule type" value="Genomic_DNA"/>
</dbReference>
<dbReference type="InterPro" id="IPR036457">
    <property type="entry name" value="PPM-type-like_dom_sf"/>
</dbReference>
<dbReference type="Pfam" id="PF00481">
    <property type="entry name" value="PP2C"/>
    <property type="match status" value="1"/>
</dbReference>
<dbReference type="Gene3D" id="3.60.40.10">
    <property type="entry name" value="PPM-type phosphatase domain"/>
    <property type="match status" value="1"/>
</dbReference>
<protein>
    <submittedName>
        <fullName evidence="2">Protein phosphatase 2C domain-containing protein</fullName>
    </submittedName>
</protein>
<dbReference type="SUPFAM" id="SSF81606">
    <property type="entry name" value="PP2C-like"/>
    <property type="match status" value="1"/>
</dbReference>
<dbReference type="InterPro" id="IPR015655">
    <property type="entry name" value="PP2C"/>
</dbReference>
<dbReference type="PANTHER" id="PTHR47992">
    <property type="entry name" value="PROTEIN PHOSPHATASE"/>
    <property type="match status" value="1"/>
</dbReference>
<sequence>MTIPCVHWLPQNEHFEAVGVTHAGHRRANNEDSFAVDQQHKVLMVSDGIGGHQAGETASAMAITQSMLGLQQGAELNAAIWGAHQQTVHAAQMNKRLKDMGATLVCAQYAGPDVELSWVGDSRAYLFDADRPHLQQLTTDHTMLQRLLDEGEDVSPETARQYGHILTTAIGSTQFQPDHIEQKTIHWSANQLLLLCSDGLSDMLTPNQITNIMVSSPQLAILAERLLLAALAAGGHDNITLIIARKNHTPQL</sequence>
<gene>
    <name evidence="2" type="ORF">K0504_11865</name>
</gene>